<feature type="region of interest" description="Disordered" evidence="6">
    <location>
        <begin position="377"/>
        <end position="413"/>
    </location>
</feature>
<dbReference type="Pfam" id="PF08880">
    <property type="entry name" value="QLQ"/>
    <property type="match status" value="1"/>
</dbReference>
<dbReference type="AlphaFoldDB" id="A0A1U7ZSW5"/>
<comment type="domain">
    <text evidence="5">The QLQ domain and WRC domain may be involved in protein-protein interaction and DNA-binding, respectively.</text>
</comment>
<dbReference type="GO" id="GO:0005634">
    <property type="term" value="C:nucleus"/>
    <property type="evidence" value="ECO:0007669"/>
    <property type="project" value="UniProtKB-SubCell"/>
</dbReference>
<evidence type="ECO:0000256" key="6">
    <source>
        <dbReference type="SAM" id="MobiDB-lite"/>
    </source>
</evidence>
<proteinExistence type="inferred from homology"/>
<feature type="short sequence motif" description="Bipartite nuclear localization signal" evidence="4">
    <location>
        <begin position="176"/>
        <end position="186"/>
    </location>
</feature>
<dbReference type="InterPro" id="IPR014978">
    <property type="entry name" value="Gln-Leu-Gln_QLQ"/>
</dbReference>
<feature type="compositionally biased region" description="Low complexity" evidence="6">
    <location>
        <begin position="551"/>
        <end position="562"/>
    </location>
</feature>
<evidence type="ECO:0000256" key="1">
    <source>
        <dbReference type="ARBA" id="ARBA00004123"/>
    </source>
</evidence>
<evidence type="ECO:0000256" key="2">
    <source>
        <dbReference type="ARBA" id="ARBA00008122"/>
    </source>
</evidence>
<feature type="compositionally biased region" description="Polar residues" evidence="6">
    <location>
        <begin position="396"/>
        <end position="406"/>
    </location>
</feature>
<evidence type="ECO:0000313" key="10">
    <source>
        <dbReference type="RefSeq" id="XP_010251960.1"/>
    </source>
</evidence>
<feature type="domain" description="QLQ" evidence="7">
    <location>
        <begin position="109"/>
        <end position="144"/>
    </location>
</feature>
<reference evidence="10" key="1">
    <citation type="submission" date="2025-08" db="UniProtKB">
        <authorList>
            <consortium name="RefSeq"/>
        </authorList>
    </citation>
    <scope>IDENTIFICATION</scope>
</reference>
<feature type="region of interest" description="Disordered" evidence="6">
    <location>
        <begin position="523"/>
        <end position="570"/>
    </location>
</feature>
<protein>
    <recommendedName>
        <fullName evidence="5">Growth-regulating factor</fullName>
    </recommendedName>
</protein>
<dbReference type="KEGG" id="nnu:104593690"/>
<keyword evidence="9" id="KW-1185">Reference proteome</keyword>
<feature type="domain" description="WRC" evidence="8">
    <location>
        <begin position="171"/>
        <end position="215"/>
    </location>
</feature>
<dbReference type="RefSeq" id="XP_010251960.1">
    <property type="nucleotide sequence ID" value="XM_010253658.2"/>
</dbReference>
<accession>A0A1U7ZSW5</accession>
<dbReference type="OrthoDB" id="1937002at2759"/>
<dbReference type="eggNOG" id="ENOG502QVS1">
    <property type="taxonomic scope" value="Eukaryota"/>
</dbReference>
<gene>
    <name evidence="10" type="primary">LOC104593690</name>
</gene>
<evidence type="ECO:0000313" key="9">
    <source>
        <dbReference type="Proteomes" id="UP000189703"/>
    </source>
</evidence>
<dbReference type="GO" id="GO:0005524">
    <property type="term" value="F:ATP binding"/>
    <property type="evidence" value="ECO:0007669"/>
    <property type="project" value="UniProtKB-UniRule"/>
</dbReference>
<dbReference type="InterPro" id="IPR014977">
    <property type="entry name" value="WRC_dom"/>
</dbReference>
<keyword evidence="3 4" id="KW-0539">Nucleus</keyword>
<evidence type="ECO:0000256" key="5">
    <source>
        <dbReference type="RuleBase" id="RU367127"/>
    </source>
</evidence>
<feature type="short sequence motif" description="Bipartite nuclear localization signal" evidence="4">
    <location>
        <begin position="204"/>
        <end position="211"/>
    </location>
</feature>
<dbReference type="PANTHER" id="PTHR31602">
    <property type="entry name" value="GROWTH-REGULATING FACTOR 5"/>
    <property type="match status" value="1"/>
</dbReference>
<evidence type="ECO:0000256" key="4">
    <source>
        <dbReference type="PROSITE-ProRule" id="PRU01002"/>
    </source>
</evidence>
<dbReference type="PROSITE" id="PS51667">
    <property type="entry name" value="WRC"/>
    <property type="match status" value="1"/>
</dbReference>
<keyword evidence="5" id="KW-0805">Transcription regulation</keyword>
<dbReference type="PROSITE" id="PS51666">
    <property type="entry name" value="QLQ"/>
    <property type="match status" value="1"/>
</dbReference>
<comment type="function">
    <text evidence="5">Transcription activator.</text>
</comment>
<name>A0A1U7ZSW5_NELNU</name>
<evidence type="ECO:0000256" key="3">
    <source>
        <dbReference type="ARBA" id="ARBA00023242"/>
    </source>
</evidence>
<comment type="subcellular location">
    <subcellularLocation>
        <location evidence="1 4 5">Nucleus</location>
    </subcellularLocation>
</comment>
<dbReference type="InterPro" id="IPR031137">
    <property type="entry name" value="GRF"/>
</dbReference>
<dbReference type="Pfam" id="PF08879">
    <property type="entry name" value="WRC"/>
    <property type="match status" value="1"/>
</dbReference>
<dbReference type="GeneID" id="104593690"/>
<organism evidence="9 10">
    <name type="scientific">Nelumbo nucifera</name>
    <name type="common">Sacred lotus</name>
    <dbReference type="NCBI Taxonomy" id="4432"/>
    <lineage>
        <taxon>Eukaryota</taxon>
        <taxon>Viridiplantae</taxon>
        <taxon>Streptophyta</taxon>
        <taxon>Embryophyta</taxon>
        <taxon>Tracheophyta</taxon>
        <taxon>Spermatophyta</taxon>
        <taxon>Magnoliopsida</taxon>
        <taxon>Proteales</taxon>
        <taxon>Nelumbonaceae</taxon>
        <taxon>Nelumbo</taxon>
    </lineage>
</organism>
<dbReference type="GO" id="GO:0006351">
    <property type="term" value="P:DNA-templated transcription"/>
    <property type="evidence" value="ECO:0007669"/>
    <property type="project" value="UniProtKB-UniRule"/>
</dbReference>
<comment type="similarity">
    <text evidence="2 5">Belongs to the GRF family.</text>
</comment>
<keyword evidence="5" id="KW-0804">Transcription</keyword>
<evidence type="ECO:0000259" key="8">
    <source>
        <dbReference type="PROSITE" id="PS51667"/>
    </source>
</evidence>
<keyword evidence="5" id="KW-0010">Activator</keyword>
<dbReference type="PANTHER" id="PTHR31602:SF101">
    <property type="entry name" value="GROWTH-REGULATING FACTOR 7"/>
    <property type="match status" value="1"/>
</dbReference>
<dbReference type="InParanoid" id="A0A1U7ZSW5"/>
<dbReference type="GO" id="GO:0032502">
    <property type="term" value="P:developmental process"/>
    <property type="evidence" value="ECO:0007669"/>
    <property type="project" value="InterPro"/>
</dbReference>
<sequence length="581" mass="61708">MRTEISGEPVSDMAAAETAAGDGMRLKLQRTPSFPYKMTTAAPVAMAEVFGGGPTFYSGSKEGARFTRAIYDSAVGGGGGAAAMTLQPFNTYTAFKSPGGGMAASLRFPFTSTQWQELERQALIYKYMMASVPVPPDLLMTISRNPSQPIASQSTMGRGACFNLRFSSSTDPEPGRCRRTDGKKWRCSRDVAPDQKYCERHMHRGRPRSRKPVELQAEGEDNNIASNNAPSATSTPATACLPTIATNTSNISFHRLAAEKFDTQPSRVLVDPAYKVSPFETNFPSLSYKQPGCAEWTSKGETVSFTAFDQQWQQQMNTKVAFRTDSNLCNATVYRQHYKEATNLNLHSHLGEGEGSEQQQTDNCCLLLNTGFVSLDGSSGSDRRQTPRGFIDAWSTAGSENTTASRGKSPVSSNGILSLSSSLTLSMSGGCGMGEEMDQVQRDLGVMGSERDIGEGCQPSSWMNPVSWVSSPPGGPLGEVLLPSGAATVTGASNGVCPESCSGGTTGKKSSYGGEDLNLMSDFWGVGSDPSSPPATTASSPSGVLQKTLVSLSDSSGSSSPSFTAGVPKSEIAIQWSNQSK</sequence>
<dbReference type="OMA" id="MMANCDN"/>
<dbReference type="SMART" id="SM00951">
    <property type="entry name" value="QLQ"/>
    <property type="match status" value="1"/>
</dbReference>
<evidence type="ECO:0000259" key="7">
    <source>
        <dbReference type="PROSITE" id="PS51666"/>
    </source>
</evidence>
<dbReference type="GO" id="GO:0006355">
    <property type="term" value="P:regulation of DNA-templated transcription"/>
    <property type="evidence" value="ECO:0007669"/>
    <property type="project" value="InterPro"/>
</dbReference>
<dbReference type="Proteomes" id="UP000189703">
    <property type="component" value="Unplaced"/>
</dbReference>